<dbReference type="PANTHER" id="PTHR10537:SF3">
    <property type="entry name" value="DNA PRIMASE LARGE SUBUNIT"/>
    <property type="match status" value="1"/>
</dbReference>
<evidence type="ECO:0000313" key="10">
    <source>
        <dbReference type="EMBL" id="MDR6222574.1"/>
    </source>
</evidence>
<evidence type="ECO:0000256" key="4">
    <source>
        <dbReference type="ARBA" id="ARBA00022723"/>
    </source>
</evidence>
<dbReference type="GO" id="GO:0046872">
    <property type="term" value="F:metal ion binding"/>
    <property type="evidence" value="ECO:0007669"/>
    <property type="project" value="UniProtKB-KW"/>
</dbReference>
<dbReference type="AlphaFoldDB" id="A0AA90Z7N4"/>
<dbReference type="HAMAP" id="MF_00701">
    <property type="entry name" value="DNA_primase_lrg_arc"/>
    <property type="match status" value="1"/>
</dbReference>
<dbReference type="Pfam" id="PF26466">
    <property type="entry name" value="DNA_primase_lrg_N"/>
    <property type="match status" value="1"/>
</dbReference>
<organism evidence="10 11">
    <name type="scientific">Methanococcoides alaskense</name>
    <dbReference type="NCBI Taxonomy" id="325778"/>
    <lineage>
        <taxon>Archaea</taxon>
        <taxon>Methanobacteriati</taxon>
        <taxon>Methanobacteriota</taxon>
        <taxon>Stenosarchaea group</taxon>
        <taxon>Methanomicrobia</taxon>
        <taxon>Methanosarcinales</taxon>
        <taxon>Methanosarcinaceae</taxon>
        <taxon>Methanococcoides</taxon>
    </lineage>
</organism>
<dbReference type="Pfam" id="PF04104">
    <property type="entry name" value="DNA_primase_lrg"/>
    <property type="match status" value="1"/>
</dbReference>
<evidence type="ECO:0000256" key="1">
    <source>
        <dbReference type="ARBA" id="ARBA00022485"/>
    </source>
</evidence>
<comment type="similarity">
    <text evidence="7">Belongs to the eukaryotic-type primase large subunit family.</text>
</comment>
<keyword evidence="3 7" id="KW-0235">DNA replication</keyword>
<name>A0AA90Z7N4_9EURY</name>
<reference evidence="10 11" key="1">
    <citation type="submission" date="2023-07" db="EMBL/GenBank/DDBJ databases">
        <title>Genomic Encyclopedia of Type Strains, Phase IV (KMG-IV): sequencing the most valuable type-strain genomes for metagenomic binning, comparative biology and taxonomic classification.</title>
        <authorList>
            <person name="Goeker M."/>
        </authorList>
    </citation>
    <scope>NUCLEOTIDE SEQUENCE [LARGE SCALE GENOMIC DNA]</scope>
    <source>
        <strain evidence="10 11">DSM 17273</strain>
    </source>
</reference>
<feature type="domain" description="DNA primase large subunit C-terminal" evidence="9">
    <location>
        <begin position="228"/>
        <end position="322"/>
    </location>
</feature>
<dbReference type="Proteomes" id="UP001185015">
    <property type="component" value="Unassembled WGS sequence"/>
</dbReference>
<evidence type="ECO:0000256" key="3">
    <source>
        <dbReference type="ARBA" id="ARBA00022705"/>
    </source>
</evidence>
<feature type="compositionally biased region" description="Basic and acidic residues" evidence="8">
    <location>
        <begin position="347"/>
        <end position="365"/>
    </location>
</feature>
<feature type="binding site" evidence="7">
    <location>
        <position position="237"/>
    </location>
    <ligand>
        <name>[4Fe-4S] cluster</name>
        <dbReference type="ChEBI" id="CHEBI:49883"/>
    </ligand>
</feature>
<dbReference type="RefSeq" id="WP_270095271.1">
    <property type="nucleotide sequence ID" value="NZ_JAQFFK010000001.1"/>
</dbReference>
<sequence length="365" mass="41670">MDNRHLALYPFVSEASEYVGSLGFSPDRLLSSRALESARIRGKERVIQALEGEIEKPSPSSSEEGKILTELLSYPFSRILVSCIDDPFLTRKYALAEAKAAYHLLKTQQPEFLQDLATDFKINAEIYENPETHDIFFDLHFTDYIKLASPLKDLNWKLVNRKMKKGYVKISKEELARLLQEAIRLRIQNSLPVTVPKEICEACIPHTDTISEELEKKKTEFGVGEFQKVESDLFPPCITQAIANVRAGVNLAHSMRFAMTSFLINIGMSVDEVVAMFNISPDFDEEKTRYQIEHIAGTSSGTTYKPPSCNTMRTYGNCYAPDEICKGVKHPLGYYSRRTWFKNRMQKNNEKGNEEKKEEETPLRS</sequence>
<accession>A0AA90Z7N4</accession>
<feature type="binding site" evidence="7">
    <location>
        <position position="309"/>
    </location>
    <ligand>
        <name>[4Fe-4S] cluster</name>
        <dbReference type="ChEBI" id="CHEBI:49883"/>
    </ligand>
</feature>
<evidence type="ECO:0000256" key="5">
    <source>
        <dbReference type="ARBA" id="ARBA00023004"/>
    </source>
</evidence>
<comment type="caution">
    <text evidence="10">The sequence shown here is derived from an EMBL/GenBank/DDBJ whole genome shotgun (WGS) entry which is preliminary data.</text>
</comment>
<dbReference type="GO" id="GO:0003899">
    <property type="term" value="F:DNA-directed RNA polymerase activity"/>
    <property type="evidence" value="ECO:0007669"/>
    <property type="project" value="InterPro"/>
</dbReference>
<keyword evidence="2 7" id="KW-0639">Primosome</keyword>
<dbReference type="GO" id="GO:0006269">
    <property type="term" value="P:DNA replication, synthesis of primer"/>
    <property type="evidence" value="ECO:0007669"/>
    <property type="project" value="UniProtKB-UniRule"/>
</dbReference>
<evidence type="ECO:0000256" key="6">
    <source>
        <dbReference type="ARBA" id="ARBA00023014"/>
    </source>
</evidence>
<keyword evidence="10" id="KW-0548">Nucleotidyltransferase</keyword>
<dbReference type="EMBL" id="JAVDQI010000002">
    <property type="protein sequence ID" value="MDR6222574.1"/>
    <property type="molecule type" value="Genomic_DNA"/>
</dbReference>
<dbReference type="GO" id="GO:0006270">
    <property type="term" value="P:DNA replication initiation"/>
    <property type="evidence" value="ECO:0007669"/>
    <property type="project" value="TreeGrafter"/>
</dbReference>
<comment type="subunit">
    <text evidence="7">Heterodimer of a small subunit (PriS) and a large subunit (PriL).</text>
</comment>
<dbReference type="InterPro" id="IPR007238">
    <property type="entry name" value="DNA_primase_lsu_euk/arc"/>
</dbReference>
<evidence type="ECO:0000313" key="11">
    <source>
        <dbReference type="Proteomes" id="UP001185015"/>
    </source>
</evidence>
<comment type="cofactor">
    <cofactor evidence="7">
        <name>[4Fe-4S] cluster</name>
        <dbReference type="ChEBI" id="CHEBI:49883"/>
    </cofactor>
    <text evidence="7">Binds 1 [4Fe-4S] cluster.</text>
</comment>
<evidence type="ECO:0000259" key="9">
    <source>
        <dbReference type="Pfam" id="PF04104"/>
    </source>
</evidence>
<dbReference type="PANTHER" id="PTHR10537">
    <property type="entry name" value="DNA PRIMASE LARGE SUBUNIT"/>
    <property type="match status" value="1"/>
</dbReference>
<dbReference type="CDD" id="cd06560">
    <property type="entry name" value="PriL"/>
    <property type="match status" value="1"/>
</dbReference>
<feature type="binding site" evidence="7">
    <location>
        <position position="325"/>
    </location>
    <ligand>
        <name>[4Fe-4S] cluster</name>
        <dbReference type="ChEBI" id="CHEBI:49883"/>
    </ligand>
</feature>
<dbReference type="InterPro" id="IPR023642">
    <property type="entry name" value="DNA_primase_lsu_PriL"/>
</dbReference>
<dbReference type="InterPro" id="IPR058560">
    <property type="entry name" value="DNA_primase_C"/>
</dbReference>
<keyword evidence="1 7" id="KW-0004">4Fe-4S</keyword>
<dbReference type="GO" id="GO:0051539">
    <property type="term" value="F:4 iron, 4 sulfur cluster binding"/>
    <property type="evidence" value="ECO:0007669"/>
    <property type="project" value="UniProtKB-UniRule"/>
</dbReference>
<keyword evidence="11" id="KW-1185">Reference proteome</keyword>
<evidence type="ECO:0000256" key="7">
    <source>
        <dbReference type="HAMAP-Rule" id="MF_00701"/>
    </source>
</evidence>
<dbReference type="GO" id="GO:1990077">
    <property type="term" value="C:primosome complex"/>
    <property type="evidence" value="ECO:0007669"/>
    <property type="project" value="UniProtKB-KW"/>
</dbReference>
<evidence type="ECO:0000256" key="8">
    <source>
        <dbReference type="SAM" id="MobiDB-lite"/>
    </source>
</evidence>
<keyword evidence="4 7" id="KW-0479">Metal-binding</keyword>
<dbReference type="NCBIfam" id="NF002588">
    <property type="entry name" value="PRK02249.1-2"/>
    <property type="match status" value="1"/>
</dbReference>
<comment type="function">
    <text evidence="7">Regulatory subunit of DNA primase, an RNA polymerase that catalyzes the synthesis of short RNA molecules used as primers for DNA polymerase during DNA replication. Stabilizes and modulates the activity of the small subunit, increasing the rate of DNA synthesis, and conferring RNA synthesis capability. The DNA polymerase activity may enable DNA primase to also catalyze primer extension after primer synthesis. May also play a role in DNA repair.</text>
</comment>
<feature type="region of interest" description="Disordered" evidence="8">
    <location>
        <begin position="345"/>
        <end position="365"/>
    </location>
</feature>
<evidence type="ECO:0000256" key="2">
    <source>
        <dbReference type="ARBA" id="ARBA00022515"/>
    </source>
</evidence>
<keyword evidence="5 7" id="KW-0408">Iron</keyword>
<protein>
    <recommendedName>
        <fullName evidence="7">DNA primase large subunit PriL</fullName>
    </recommendedName>
</protein>
<keyword evidence="6 7" id="KW-0411">Iron-sulfur</keyword>
<feature type="binding site" evidence="7">
    <location>
        <position position="318"/>
    </location>
    <ligand>
        <name>[4Fe-4S] cluster</name>
        <dbReference type="ChEBI" id="CHEBI:49883"/>
    </ligand>
</feature>
<dbReference type="SUPFAM" id="SSF140914">
    <property type="entry name" value="PriB N-terminal domain-like"/>
    <property type="match status" value="1"/>
</dbReference>
<gene>
    <name evidence="7" type="primary">priL</name>
    <name evidence="10" type="ORF">J2750_001019</name>
</gene>
<keyword evidence="10" id="KW-0808">Transferase</keyword>
<proteinExistence type="inferred from homology"/>